<proteinExistence type="inferred from homology"/>
<comment type="function">
    <text evidence="2">Removes the formyl group from the N-terminal Met of newly synthesized proteins. Requires at least a dipeptide for an efficient rate of reaction. N-terminal L-methionine is a prerequisite for activity but the enzyme has broad specificity at other positions.</text>
</comment>
<dbReference type="Pfam" id="PF01327">
    <property type="entry name" value="Pep_deformylase"/>
    <property type="match status" value="1"/>
</dbReference>
<sequence>MVKDIVVYPDKRLKMVSDEVTEFNEELHMLLDDMYDTMVKKKGVGLAAIQIGIAKRVLIVNLPEDDGDDVAVNKEDTFEIINPVFTKLEGSCKNQEGCLSVPGFYEDVERAASIVMEYQNRHGEKKVLQNQDFLAIALQHEMDHLNGKVFVEKLSILKRKKFEKEWKKKQK</sequence>
<dbReference type="InterPro" id="IPR023635">
    <property type="entry name" value="Peptide_deformylase"/>
</dbReference>
<dbReference type="InterPro" id="IPR036821">
    <property type="entry name" value="Peptide_deformylase_sf"/>
</dbReference>
<keyword evidence="2 3" id="KW-0378">Hydrolase</keyword>
<evidence type="ECO:0000256" key="2">
    <source>
        <dbReference type="HAMAP-Rule" id="MF_00163"/>
    </source>
</evidence>
<dbReference type="EC" id="3.5.1.88" evidence="2"/>
<name>A0A6S6TI63_9BACT</name>
<dbReference type="PANTHER" id="PTHR10458">
    <property type="entry name" value="PEPTIDE DEFORMYLASE"/>
    <property type="match status" value="1"/>
</dbReference>
<reference evidence="3" key="1">
    <citation type="submission" date="2020-01" db="EMBL/GenBank/DDBJ databases">
        <authorList>
            <person name="Meier V. D."/>
            <person name="Meier V D."/>
        </authorList>
    </citation>
    <scope>NUCLEOTIDE SEQUENCE</scope>
    <source>
        <strain evidence="3">HLG_WM_MAG_04</strain>
    </source>
</reference>
<keyword evidence="2" id="KW-0408">Iron</keyword>
<dbReference type="CDD" id="cd00487">
    <property type="entry name" value="Pep_deformylase"/>
    <property type="match status" value="1"/>
</dbReference>
<evidence type="ECO:0000313" key="3">
    <source>
        <dbReference type="EMBL" id="CAA6820582.1"/>
    </source>
</evidence>
<dbReference type="HAMAP" id="MF_00163">
    <property type="entry name" value="Pep_deformylase"/>
    <property type="match status" value="1"/>
</dbReference>
<dbReference type="SUPFAM" id="SSF56420">
    <property type="entry name" value="Peptide deformylase"/>
    <property type="match status" value="1"/>
</dbReference>
<dbReference type="NCBIfam" id="NF001159">
    <property type="entry name" value="PRK00150.1-3"/>
    <property type="match status" value="1"/>
</dbReference>
<dbReference type="GO" id="GO:0042586">
    <property type="term" value="F:peptide deformylase activity"/>
    <property type="evidence" value="ECO:0007669"/>
    <property type="project" value="UniProtKB-UniRule"/>
</dbReference>
<organism evidence="3">
    <name type="scientific">uncultured Sulfurovum sp</name>
    <dbReference type="NCBI Taxonomy" id="269237"/>
    <lineage>
        <taxon>Bacteria</taxon>
        <taxon>Pseudomonadati</taxon>
        <taxon>Campylobacterota</taxon>
        <taxon>Epsilonproteobacteria</taxon>
        <taxon>Campylobacterales</taxon>
        <taxon>Sulfurovaceae</taxon>
        <taxon>Sulfurovum</taxon>
        <taxon>environmental samples</taxon>
    </lineage>
</organism>
<comment type="catalytic activity">
    <reaction evidence="2">
        <text>N-terminal N-formyl-L-methionyl-[peptide] + H2O = N-terminal L-methionyl-[peptide] + formate</text>
        <dbReference type="Rhea" id="RHEA:24420"/>
        <dbReference type="Rhea" id="RHEA-COMP:10639"/>
        <dbReference type="Rhea" id="RHEA-COMP:10640"/>
        <dbReference type="ChEBI" id="CHEBI:15377"/>
        <dbReference type="ChEBI" id="CHEBI:15740"/>
        <dbReference type="ChEBI" id="CHEBI:49298"/>
        <dbReference type="ChEBI" id="CHEBI:64731"/>
        <dbReference type="EC" id="3.5.1.88"/>
    </reaction>
</comment>
<dbReference type="NCBIfam" id="TIGR00079">
    <property type="entry name" value="pept_deformyl"/>
    <property type="match status" value="1"/>
</dbReference>
<dbReference type="PRINTS" id="PR01576">
    <property type="entry name" value="PDEFORMYLASE"/>
</dbReference>
<dbReference type="PANTHER" id="PTHR10458:SF22">
    <property type="entry name" value="PEPTIDE DEFORMYLASE"/>
    <property type="match status" value="1"/>
</dbReference>
<dbReference type="PIRSF" id="PIRSF004749">
    <property type="entry name" value="Pep_def"/>
    <property type="match status" value="1"/>
</dbReference>
<gene>
    <name evidence="2" type="primary">def</name>
    <name evidence="3" type="ORF">HELGO_WM9109</name>
</gene>
<feature type="binding site" evidence="2">
    <location>
        <position position="98"/>
    </location>
    <ligand>
        <name>Fe cation</name>
        <dbReference type="ChEBI" id="CHEBI:24875"/>
    </ligand>
</feature>
<comment type="similarity">
    <text evidence="1 2">Belongs to the polypeptide deformylase family.</text>
</comment>
<keyword evidence="2" id="KW-0648">Protein biosynthesis</keyword>
<dbReference type="GO" id="GO:0006412">
    <property type="term" value="P:translation"/>
    <property type="evidence" value="ECO:0007669"/>
    <property type="project" value="UniProtKB-UniRule"/>
</dbReference>
<dbReference type="Gene3D" id="3.90.45.10">
    <property type="entry name" value="Peptide deformylase"/>
    <property type="match status" value="1"/>
</dbReference>
<dbReference type="EMBL" id="CACVAX010000057">
    <property type="protein sequence ID" value="CAA6820582.1"/>
    <property type="molecule type" value="Genomic_DNA"/>
</dbReference>
<comment type="cofactor">
    <cofactor evidence="2">
        <name>Fe(2+)</name>
        <dbReference type="ChEBI" id="CHEBI:29033"/>
    </cofactor>
    <text evidence="2">Binds 1 Fe(2+) ion.</text>
</comment>
<keyword evidence="2" id="KW-0479">Metal-binding</keyword>
<evidence type="ECO:0000256" key="1">
    <source>
        <dbReference type="ARBA" id="ARBA00010759"/>
    </source>
</evidence>
<feature type="binding site" evidence="2">
    <location>
        <position position="144"/>
    </location>
    <ligand>
        <name>Fe cation</name>
        <dbReference type="ChEBI" id="CHEBI:24875"/>
    </ligand>
</feature>
<protein>
    <recommendedName>
        <fullName evidence="2">Peptide deformylase</fullName>
        <shortName evidence="2">PDF</shortName>
        <ecNumber evidence="2">3.5.1.88</ecNumber>
    </recommendedName>
    <alternativeName>
        <fullName evidence="2">Polypeptide deformylase</fullName>
    </alternativeName>
</protein>
<dbReference type="GO" id="GO:0046872">
    <property type="term" value="F:metal ion binding"/>
    <property type="evidence" value="ECO:0007669"/>
    <property type="project" value="UniProtKB-KW"/>
</dbReference>
<dbReference type="AlphaFoldDB" id="A0A6S6TI63"/>
<feature type="active site" evidence="2">
    <location>
        <position position="141"/>
    </location>
</feature>
<accession>A0A6S6TI63</accession>
<feature type="binding site" evidence="2">
    <location>
        <position position="140"/>
    </location>
    <ligand>
        <name>Fe cation</name>
        <dbReference type="ChEBI" id="CHEBI:24875"/>
    </ligand>
</feature>